<accession>W6MCK1</accession>
<dbReference type="InterPro" id="IPR029063">
    <property type="entry name" value="SAM-dependent_MTases_sf"/>
</dbReference>
<gene>
    <name evidence="9" type="primary">yhhF</name>
    <name evidence="9" type="ORF">BN873_230058</name>
</gene>
<evidence type="ECO:0000313" key="10">
    <source>
        <dbReference type="Proteomes" id="UP000035760"/>
    </source>
</evidence>
<keyword evidence="6 8" id="KW-0808">Transferase</keyword>
<dbReference type="PROSITE" id="PS00092">
    <property type="entry name" value="N6_MTASE"/>
    <property type="match status" value="1"/>
</dbReference>
<comment type="function">
    <text evidence="1 8">Specifically methylates the guanine in position 966 of 16S rRNA in the assembled 30S particle.</text>
</comment>
<evidence type="ECO:0000256" key="4">
    <source>
        <dbReference type="ARBA" id="ARBA00013682"/>
    </source>
</evidence>
<proteinExistence type="inferred from homology"/>
<evidence type="ECO:0000256" key="6">
    <source>
        <dbReference type="ARBA" id="ARBA00022679"/>
    </source>
</evidence>
<dbReference type="PANTHER" id="PTHR43542">
    <property type="entry name" value="METHYLTRANSFERASE"/>
    <property type="match status" value="1"/>
</dbReference>
<name>W6MCK1_9GAMM</name>
<comment type="similarity">
    <text evidence="2 8">Belongs to the methyltransferase superfamily. RsmD family.</text>
</comment>
<evidence type="ECO:0000256" key="3">
    <source>
        <dbReference type="ARBA" id="ARBA00012141"/>
    </source>
</evidence>
<sequence>MNRSIRHGNQLRVIAGQWRGRRLHFPDLPGLRPTPDRVRETLFNWLAPVLPGARCLDLFAGSGALGIEALSRGAAGVVFVEQQLAAVKSLRANLLQLAARDARAECAEALAWLRQPSTPFEIVLLDPPFGHNLLEPACVALEQGGWLAATAWIYLESETGLQPMLPSNWGLHREKTAGAVTYRLARRECPSLSSHDVSFSKPPSIDDHE</sequence>
<dbReference type="PANTHER" id="PTHR43542:SF1">
    <property type="entry name" value="METHYLTRANSFERASE"/>
    <property type="match status" value="1"/>
</dbReference>
<evidence type="ECO:0000256" key="8">
    <source>
        <dbReference type="PIRNR" id="PIRNR004553"/>
    </source>
</evidence>
<dbReference type="SUPFAM" id="SSF53335">
    <property type="entry name" value="S-adenosyl-L-methionine-dependent methyltransferases"/>
    <property type="match status" value="1"/>
</dbReference>
<dbReference type="GO" id="GO:0052913">
    <property type="term" value="F:16S rRNA (guanine(966)-N(2))-methyltransferase activity"/>
    <property type="evidence" value="ECO:0007669"/>
    <property type="project" value="UniProtKB-EC"/>
</dbReference>
<keyword evidence="8" id="KW-0698">rRNA processing</keyword>
<dbReference type="Pfam" id="PF03602">
    <property type="entry name" value="Cons_hypoth95"/>
    <property type="match status" value="1"/>
</dbReference>
<keyword evidence="8" id="KW-0949">S-adenosyl-L-methionine</keyword>
<evidence type="ECO:0000256" key="2">
    <source>
        <dbReference type="ARBA" id="ARBA00005269"/>
    </source>
</evidence>
<organism evidence="9 10">
    <name type="scientific">Candidatus Competibacter denitrificans Run_A_D11</name>
    <dbReference type="NCBI Taxonomy" id="1400863"/>
    <lineage>
        <taxon>Bacteria</taxon>
        <taxon>Pseudomonadati</taxon>
        <taxon>Pseudomonadota</taxon>
        <taxon>Gammaproteobacteria</taxon>
        <taxon>Candidatus Competibacteraceae</taxon>
        <taxon>Candidatus Competibacter</taxon>
    </lineage>
</organism>
<dbReference type="AlphaFoldDB" id="W6MCK1"/>
<reference evidence="9" key="1">
    <citation type="submission" date="2013-07" db="EMBL/GenBank/DDBJ databases">
        <authorList>
            <person name="McIlroy S."/>
        </authorList>
    </citation>
    <scope>NUCLEOTIDE SEQUENCE [LARGE SCALE GENOMIC DNA]</scope>
    <source>
        <strain evidence="9">Run_A_D11</strain>
    </source>
</reference>
<evidence type="ECO:0000313" key="9">
    <source>
        <dbReference type="EMBL" id="CDI02043.1"/>
    </source>
</evidence>
<dbReference type="STRING" id="1400863.BN873_230058"/>
<keyword evidence="10" id="KW-1185">Reference proteome</keyword>
<dbReference type="InterPro" id="IPR002052">
    <property type="entry name" value="DNA_methylase_N6_adenine_CS"/>
</dbReference>
<dbReference type="CDD" id="cd02440">
    <property type="entry name" value="AdoMet_MTases"/>
    <property type="match status" value="1"/>
</dbReference>
<evidence type="ECO:0000256" key="7">
    <source>
        <dbReference type="ARBA" id="ARBA00048326"/>
    </source>
</evidence>
<comment type="caution">
    <text evidence="9">The sequence shown here is derived from an EMBL/GenBank/DDBJ whole genome shotgun (WGS) entry which is preliminary data.</text>
</comment>
<dbReference type="EMBL" id="CBTJ020000029">
    <property type="protein sequence ID" value="CDI02043.1"/>
    <property type="molecule type" value="Genomic_DNA"/>
</dbReference>
<dbReference type="Gene3D" id="3.40.50.150">
    <property type="entry name" value="Vaccinia Virus protein VP39"/>
    <property type="match status" value="1"/>
</dbReference>
<keyword evidence="5 8" id="KW-0489">Methyltransferase</keyword>
<evidence type="ECO:0000256" key="5">
    <source>
        <dbReference type="ARBA" id="ARBA00022603"/>
    </source>
</evidence>
<evidence type="ECO:0000256" key="1">
    <source>
        <dbReference type="ARBA" id="ARBA00002649"/>
    </source>
</evidence>
<reference evidence="9" key="2">
    <citation type="submission" date="2014-03" db="EMBL/GenBank/DDBJ databases">
        <title>Candidatus Competibacter-lineage genomes retrieved from metagenomes reveal functional metabolic diversity.</title>
        <authorList>
            <person name="McIlroy S.J."/>
            <person name="Albertsen M."/>
            <person name="Andresen E.K."/>
            <person name="Saunders A.M."/>
            <person name="Kristiansen R."/>
            <person name="Stokholm-Bjerregaard M."/>
            <person name="Nielsen K.L."/>
            <person name="Nielsen P.H."/>
        </authorList>
    </citation>
    <scope>NUCLEOTIDE SEQUENCE</scope>
    <source>
        <strain evidence="9">Run_A_D11</strain>
    </source>
</reference>
<dbReference type="OrthoDB" id="9803017at2"/>
<dbReference type="RefSeq" id="WP_048671742.1">
    <property type="nucleotide sequence ID" value="NZ_CBTJ020000029.1"/>
</dbReference>
<dbReference type="NCBIfam" id="TIGR00095">
    <property type="entry name" value="16S rRNA (guanine(966)-N(2))-methyltransferase RsmD"/>
    <property type="match status" value="1"/>
</dbReference>
<dbReference type="Proteomes" id="UP000035760">
    <property type="component" value="Unassembled WGS sequence"/>
</dbReference>
<protein>
    <recommendedName>
        <fullName evidence="4 8">Ribosomal RNA small subunit methyltransferase D</fullName>
        <ecNumber evidence="3 8">2.1.1.171</ecNumber>
    </recommendedName>
</protein>
<dbReference type="InterPro" id="IPR004398">
    <property type="entry name" value="RNA_MeTrfase_RsmD"/>
</dbReference>
<dbReference type="GO" id="GO:0003676">
    <property type="term" value="F:nucleic acid binding"/>
    <property type="evidence" value="ECO:0007669"/>
    <property type="project" value="InterPro"/>
</dbReference>
<comment type="catalytic activity">
    <reaction evidence="7 8">
        <text>guanosine(966) in 16S rRNA + S-adenosyl-L-methionine = N(2)-methylguanosine(966) in 16S rRNA + S-adenosyl-L-homocysteine + H(+)</text>
        <dbReference type="Rhea" id="RHEA:23548"/>
        <dbReference type="Rhea" id="RHEA-COMP:10211"/>
        <dbReference type="Rhea" id="RHEA-COMP:10212"/>
        <dbReference type="ChEBI" id="CHEBI:15378"/>
        <dbReference type="ChEBI" id="CHEBI:57856"/>
        <dbReference type="ChEBI" id="CHEBI:59789"/>
        <dbReference type="ChEBI" id="CHEBI:74269"/>
        <dbReference type="ChEBI" id="CHEBI:74481"/>
        <dbReference type="EC" id="2.1.1.171"/>
    </reaction>
</comment>
<dbReference type="EC" id="2.1.1.171" evidence="3 8"/>
<dbReference type="PIRSF" id="PIRSF004553">
    <property type="entry name" value="CHP00095"/>
    <property type="match status" value="1"/>
</dbReference>